<reference evidence="2" key="1">
    <citation type="submission" date="2021-12" db="EMBL/GenBank/DDBJ databases">
        <title>taxonomy of Moraxella sp. ZY201224.</title>
        <authorList>
            <person name="Li F."/>
        </authorList>
    </citation>
    <scope>NUCLEOTIDE SEQUENCE</scope>
    <source>
        <strain evidence="2">ZY201224</strain>
    </source>
</reference>
<keyword evidence="1" id="KW-0732">Signal</keyword>
<protein>
    <recommendedName>
        <fullName evidence="4">Sel1 repeat family protein</fullName>
    </recommendedName>
</protein>
<organism evidence="2 3">
    <name type="scientific">Moraxella nasicaprae</name>
    <dbReference type="NCBI Taxonomy" id="2904122"/>
    <lineage>
        <taxon>Bacteria</taxon>
        <taxon>Pseudomonadati</taxon>
        <taxon>Pseudomonadota</taxon>
        <taxon>Gammaproteobacteria</taxon>
        <taxon>Moraxellales</taxon>
        <taxon>Moraxellaceae</taxon>
        <taxon>Moraxella</taxon>
    </lineage>
</organism>
<sequence>MKKLTALAALTAIISQAAYANTHQSPAMRGELTQAIAHPASANLLSTSVKGLPAPSVSVSEVKHIPTVLIPADAAGTTMIDVTLIDEFLDDVAPNARHYPPNFPSRTAEYLTSENIKHLSDWIEPYATAANASFDVVLRAAKINGMARNLNVGDSYTLRAGKHMEQAIKLQPNHAEANFLYGMMISEAGGFKEGRKYLDKATSLGYTEAEQSIAQADLLSDNKTAALKRLRDLAAKHPNNAQIAEQVRIVEDGGFYIWNIKDSNIQVKPIK</sequence>
<dbReference type="RefSeq" id="WP_263076612.1">
    <property type="nucleotide sequence ID" value="NZ_CP089977.1"/>
</dbReference>
<gene>
    <name evidence="2" type="ORF">LU297_01265</name>
</gene>
<feature type="chain" id="PRO_5046015184" description="Sel1 repeat family protein" evidence="1">
    <location>
        <begin position="21"/>
        <end position="271"/>
    </location>
</feature>
<evidence type="ECO:0000313" key="2">
    <source>
        <dbReference type="EMBL" id="UXZ05112.1"/>
    </source>
</evidence>
<dbReference type="InterPro" id="IPR011990">
    <property type="entry name" value="TPR-like_helical_dom_sf"/>
</dbReference>
<feature type="signal peptide" evidence="1">
    <location>
        <begin position="1"/>
        <end position="20"/>
    </location>
</feature>
<name>A0ABY6F4T9_9GAMM</name>
<evidence type="ECO:0000256" key="1">
    <source>
        <dbReference type="SAM" id="SignalP"/>
    </source>
</evidence>
<evidence type="ECO:0000313" key="3">
    <source>
        <dbReference type="Proteomes" id="UP001063782"/>
    </source>
</evidence>
<dbReference type="EMBL" id="CP089977">
    <property type="protein sequence ID" value="UXZ05112.1"/>
    <property type="molecule type" value="Genomic_DNA"/>
</dbReference>
<dbReference type="Gene3D" id="1.25.40.10">
    <property type="entry name" value="Tetratricopeptide repeat domain"/>
    <property type="match status" value="1"/>
</dbReference>
<dbReference type="Proteomes" id="UP001063782">
    <property type="component" value="Chromosome"/>
</dbReference>
<keyword evidence="3" id="KW-1185">Reference proteome</keyword>
<proteinExistence type="predicted"/>
<evidence type="ECO:0008006" key="4">
    <source>
        <dbReference type="Google" id="ProtNLM"/>
    </source>
</evidence>
<dbReference type="SUPFAM" id="SSF81901">
    <property type="entry name" value="HCP-like"/>
    <property type="match status" value="1"/>
</dbReference>
<accession>A0ABY6F4T9</accession>